<reference evidence="3 4" key="1">
    <citation type="submission" date="2016-10" db="EMBL/GenBank/DDBJ databases">
        <authorList>
            <person name="Varghese N."/>
        </authorList>
    </citation>
    <scope>NUCLEOTIDE SEQUENCE [LARGE SCALE GENOMIC DNA]</scope>
</reference>
<name>A0A1Y6LW11_ZYMTR</name>
<dbReference type="InterPro" id="IPR035969">
    <property type="entry name" value="Rab-GAP_TBC_sf"/>
</dbReference>
<dbReference type="InterPro" id="IPR000195">
    <property type="entry name" value="Rab-GAP-TBC_dom"/>
</dbReference>
<dbReference type="GO" id="GO:0031267">
    <property type="term" value="F:small GTPase binding"/>
    <property type="evidence" value="ECO:0007669"/>
    <property type="project" value="TreeGrafter"/>
</dbReference>
<dbReference type="SUPFAM" id="SSF47923">
    <property type="entry name" value="Ypt/Rab-GAP domain of gyp1p"/>
    <property type="match status" value="2"/>
</dbReference>
<evidence type="ECO:0000259" key="2">
    <source>
        <dbReference type="PROSITE" id="PS50086"/>
    </source>
</evidence>
<dbReference type="GO" id="GO:0005096">
    <property type="term" value="F:GTPase activator activity"/>
    <property type="evidence" value="ECO:0007669"/>
    <property type="project" value="TreeGrafter"/>
</dbReference>
<dbReference type="Gene3D" id="1.10.472.80">
    <property type="entry name" value="Ypt/Rab-GAP domain of gyp1p, domain 3"/>
    <property type="match status" value="1"/>
</dbReference>
<feature type="compositionally biased region" description="Basic and acidic residues" evidence="1">
    <location>
        <begin position="272"/>
        <end position="295"/>
    </location>
</feature>
<organism evidence="3 4">
    <name type="scientific">Zymoseptoria tritici ST99CH_1A5</name>
    <dbReference type="NCBI Taxonomy" id="1276529"/>
    <lineage>
        <taxon>Eukaryota</taxon>
        <taxon>Fungi</taxon>
        <taxon>Dikarya</taxon>
        <taxon>Ascomycota</taxon>
        <taxon>Pezizomycotina</taxon>
        <taxon>Dothideomycetes</taxon>
        <taxon>Dothideomycetidae</taxon>
        <taxon>Mycosphaerellales</taxon>
        <taxon>Mycosphaerellaceae</taxon>
        <taxon>Zymoseptoria</taxon>
    </lineage>
</organism>
<dbReference type="InterPro" id="IPR050302">
    <property type="entry name" value="Rab_GAP_TBC_domain"/>
</dbReference>
<gene>
    <name evidence="3" type="ORF">ZT1A5_G9095</name>
</gene>
<feature type="region of interest" description="Disordered" evidence="1">
    <location>
        <begin position="1"/>
        <end position="90"/>
    </location>
</feature>
<protein>
    <recommendedName>
        <fullName evidence="2">Rab-GAP TBC domain-containing protein</fullName>
    </recommendedName>
</protein>
<accession>A0A1Y6LW11</accession>
<evidence type="ECO:0000256" key="1">
    <source>
        <dbReference type="SAM" id="MobiDB-lite"/>
    </source>
</evidence>
<proteinExistence type="predicted"/>
<dbReference type="SMART" id="SM00164">
    <property type="entry name" value="TBC"/>
    <property type="match status" value="1"/>
</dbReference>
<dbReference type="AlphaFoldDB" id="A0A1Y6LW11"/>
<dbReference type="PANTHER" id="PTHR47219:SF20">
    <property type="entry name" value="TBC1 DOMAIN FAMILY MEMBER 2B"/>
    <property type="match status" value="1"/>
</dbReference>
<sequence length="654" mass="72759">MSSDISRRSSRQPLKHKASDMDTTSLTSFPDPAESTSSRNGSLSEIEAVTVPPTSSSPQPSTNNEPLNGLLDAGPSMFDVQDRSPTDPQTLSTAPLEVLQAVIDHRGAVELVRNLSKLLAERDAHVTALTRLAEEYKVPRERINDTAKRVKQAERRRLSLAGAAEDLAPTTASESSVSTGPEALLGPTGTIRGLTKLFGGGGTRKSAPLRPTASTGTASSSRSASVAPPSVRNGTGRPKSIDVLSVNSTESASWTAALFGAAGTIKGLSNGVRRDSRASREPREPVEMYTRHDQDQLPPTLMQSSLSQPLKEPQEPEWNKYLVRLMKLREQAGEEARSGELVGASRFGNEGNSGRQKMEMLSRLVVGGIPMRLRHPIWMELSNTYSIMQPEAYTYYLNLHENEDPTEIEAIVKDVPRTLTSKYDYYAEKGYDRLKKVLIAFVNKYPGLGYTQGLNMIAGYLLLAIPDESDAFWVLCKMVDDYFPAEYFSKDTAMSAPLSDNVVLRQYVRELMPRLWDKMSELEVDPEHTVPLSWFLTAFASVLPEVVLLRIWDVWLCLPNQKTFLFNIALTLLAHHAKNLIECQSQGEWFAYMSNSVRVSEEPEKVNELIRQAFAMRRKLEQVEMRRALEMKRLKRHPSTDALYAPEPETEGEA</sequence>
<feature type="domain" description="Rab-GAP TBC" evidence="2">
    <location>
        <begin position="368"/>
        <end position="559"/>
    </location>
</feature>
<dbReference type="Gene3D" id="1.10.8.270">
    <property type="entry name" value="putative rabgap domain of human tbc1 domain family member 14 like domains"/>
    <property type="match status" value="1"/>
</dbReference>
<feature type="compositionally biased region" description="Low complexity" evidence="1">
    <location>
        <begin position="210"/>
        <end position="232"/>
    </location>
</feature>
<feature type="region of interest" description="Disordered" evidence="1">
    <location>
        <begin position="161"/>
        <end position="239"/>
    </location>
</feature>
<dbReference type="PANTHER" id="PTHR47219">
    <property type="entry name" value="RAB GTPASE-ACTIVATING PROTEIN 1-LIKE"/>
    <property type="match status" value="1"/>
</dbReference>
<dbReference type="PROSITE" id="PS50086">
    <property type="entry name" value="TBC_RABGAP"/>
    <property type="match status" value="1"/>
</dbReference>
<dbReference type="Proteomes" id="UP000215453">
    <property type="component" value="Chromosome 9"/>
</dbReference>
<feature type="compositionally biased region" description="Polar residues" evidence="1">
    <location>
        <begin position="170"/>
        <end position="179"/>
    </location>
</feature>
<dbReference type="EMBL" id="LT882684">
    <property type="protein sequence ID" value="SMY27650.1"/>
    <property type="molecule type" value="Genomic_DNA"/>
</dbReference>
<dbReference type="Pfam" id="PF00566">
    <property type="entry name" value="RabGAP-TBC"/>
    <property type="match status" value="1"/>
</dbReference>
<feature type="compositionally biased region" description="Low complexity" evidence="1">
    <location>
        <begin position="49"/>
        <end position="62"/>
    </location>
</feature>
<evidence type="ECO:0000313" key="4">
    <source>
        <dbReference type="Proteomes" id="UP000215453"/>
    </source>
</evidence>
<feature type="region of interest" description="Disordered" evidence="1">
    <location>
        <begin position="267"/>
        <end position="313"/>
    </location>
</feature>
<feature type="compositionally biased region" description="Polar residues" evidence="1">
    <location>
        <begin position="21"/>
        <end position="43"/>
    </location>
</feature>
<evidence type="ECO:0000313" key="3">
    <source>
        <dbReference type="EMBL" id="SMY27650.1"/>
    </source>
</evidence>